<dbReference type="GO" id="GO:0005783">
    <property type="term" value="C:endoplasmic reticulum"/>
    <property type="evidence" value="ECO:0007669"/>
    <property type="project" value="TreeGrafter"/>
</dbReference>
<evidence type="ECO:0000256" key="12">
    <source>
        <dbReference type="SAM" id="MobiDB-lite"/>
    </source>
</evidence>
<feature type="region of interest" description="Disordered" evidence="12">
    <location>
        <begin position="80"/>
        <end position="166"/>
    </location>
</feature>
<evidence type="ECO:0000256" key="5">
    <source>
        <dbReference type="ARBA" id="ARBA00022989"/>
    </source>
</evidence>
<name>A0A835XZW5_9CHLO</name>
<dbReference type="PANTHER" id="PTHR22883">
    <property type="entry name" value="ZINC FINGER DHHC DOMAIN CONTAINING PROTEIN"/>
    <property type="match status" value="1"/>
</dbReference>
<dbReference type="OrthoDB" id="4096362at2759"/>
<keyword evidence="4 11" id="KW-0812">Transmembrane</keyword>
<keyword evidence="3 11" id="KW-0808">Transferase</keyword>
<evidence type="ECO:0000256" key="10">
    <source>
        <dbReference type="ARBA" id="ARBA00048048"/>
    </source>
</evidence>
<keyword evidence="7" id="KW-0564">Palmitate</keyword>
<evidence type="ECO:0000256" key="1">
    <source>
        <dbReference type="ARBA" id="ARBA00004127"/>
    </source>
</evidence>
<organism evidence="14 15">
    <name type="scientific">Edaphochlamys debaryana</name>
    <dbReference type="NCBI Taxonomy" id="47281"/>
    <lineage>
        <taxon>Eukaryota</taxon>
        <taxon>Viridiplantae</taxon>
        <taxon>Chlorophyta</taxon>
        <taxon>core chlorophytes</taxon>
        <taxon>Chlorophyceae</taxon>
        <taxon>CS clade</taxon>
        <taxon>Chlamydomonadales</taxon>
        <taxon>Chlamydomonadales incertae sedis</taxon>
        <taxon>Edaphochlamys</taxon>
    </lineage>
</organism>
<comment type="caution">
    <text evidence="14">The sequence shown here is derived from an EMBL/GenBank/DDBJ whole genome shotgun (WGS) entry which is preliminary data.</text>
</comment>
<comment type="similarity">
    <text evidence="2 11">Belongs to the DHHC palmitoyltransferase family.</text>
</comment>
<dbReference type="GO" id="GO:0005794">
    <property type="term" value="C:Golgi apparatus"/>
    <property type="evidence" value="ECO:0007669"/>
    <property type="project" value="TreeGrafter"/>
</dbReference>
<comment type="catalytic activity">
    <reaction evidence="10 11">
        <text>L-cysteinyl-[protein] + hexadecanoyl-CoA = S-hexadecanoyl-L-cysteinyl-[protein] + CoA</text>
        <dbReference type="Rhea" id="RHEA:36683"/>
        <dbReference type="Rhea" id="RHEA-COMP:10131"/>
        <dbReference type="Rhea" id="RHEA-COMP:11032"/>
        <dbReference type="ChEBI" id="CHEBI:29950"/>
        <dbReference type="ChEBI" id="CHEBI:57287"/>
        <dbReference type="ChEBI" id="CHEBI:57379"/>
        <dbReference type="ChEBI" id="CHEBI:74151"/>
        <dbReference type="EC" id="2.3.1.225"/>
    </reaction>
</comment>
<dbReference type="PROSITE" id="PS50216">
    <property type="entry name" value="DHHC"/>
    <property type="match status" value="1"/>
</dbReference>
<dbReference type="PANTHER" id="PTHR22883:SF43">
    <property type="entry name" value="PALMITOYLTRANSFERASE APP"/>
    <property type="match status" value="1"/>
</dbReference>
<accession>A0A835XZW5</accession>
<evidence type="ECO:0000256" key="9">
    <source>
        <dbReference type="ARBA" id="ARBA00023315"/>
    </source>
</evidence>
<dbReference type="Proteomes" id="UP000612055">
    <property type="component" value="Unassembled WGS sequence"/>
</dbReference>
<evidence type="ECO:0000256" key="11">
    <source>
        <dbReference type="RuleBase" id="RU079119"/>
    </source>
</evidence>
<feature type="transmembrane region" description="Helical" evidence="11">
    <location>
        <begin position="12"/>
        <end position="31"/>
    </location>
</feature>
<comment type="subcellular location">
    <subcellularLocation>
        <location evidence="1">Endomembrane system</location>
        <topology evidence="1">Multi-pass membrane protein</topology>
    </subcellularLocation>
</comment>
<keyword evidence="9 11" id="KW-0012">Acyltransferase</keyword>
<keyword evidence="6 11" id="KW-0472">Membrane</keyword>
<evidence type="ECO:0000256" key="6">
    <source>
        <dbReference type="ARBA" id="ARBA00023136"/>
    </source>
</evidence>
<dbReference type="EC" id="2.3.1.225" evidence="11"/>
<evidence type="ECO:0000313" key="15">
    <source>
        <dbReference type="Proteomes" id="UP000612055"/>
    </source>
</evidence>
<keyword evidence="8" id="KW-0449">Lipoprotein</keyword>
<dbReference type="InterPro" id="IPR001594">
    <property type="entry name" value="Palmitoyltrfase_DHHC"/>
</dbReference>
<feature type="transmembrane region" description="Helical" evidence="11">
    <location>
        <begin position="38"/>
        <end position="57"/>
    </location>
</feature>
<protein>
    <recommendedName>
        <fullName evidence="11">S-acyltransferase</fullName>
        <ecNumber evidence="11">2.3.1.225</ecNumber>
    </recommendedName>
    <alternativeName>
        <fullName evidence="11">Palmitoyltransferase</fullName>
    </alternativeName>
</protein>
<feature type="domain" description="Palmitoyltransferase DHHC" evidence="13">
    <location>
        <begin position="369"/>
        <end position="491"/>
    </location>
</feature>
<evidence type="ECO:0000313" key="14">
    <source>
        <dbReference type="EMBL" id="KAG2492779.1"/>
    </source>
</evidence>
<dbReference type="AlphaFoldDB" id="A0A835XZW5"/>
<evidence type="ECO:0000256" key="2">
    <source>
        <dbReference type="ARBA" id="ARBA00008574"/>
    </source>
</evidence>
<dbReference type="GO" id="GO:0019706">
    <property type="term" value="F:protein-cysteine S-palmitoyltransferase activity"/>
    <property type="evidence" value="ECO:0007669"/>
    <property type="project" value="UniProtKB-EC"/>
</dbReference>
<keyword evidence="15" id="KW-1185">Reference proteome</keyword>
<sequence length="617" mass="62913">MLFDSTSNARGMGTIVLTFHYMLMAGAVFGCGVRTLPWWYQLICALVLATSFVLLWLTHLVDPGILWPSDKPDPVIHALNTGEDDHVPNRQRCGGGGGDRGGGRPRAQPPTVWGGGGDRGEDDHVPNRQRWGGRAGIGGEDDHVPNRQRWGGRAGIGGEDDHVPNRQRYSRNEAGTWIRTVTRADWLAEKAPDAADGSLALAVTSPAAAAAATAAAGKAVQLNGGTNTPGTEGTLRTCDSYVQPPSAHVAHILPGTVNGGGDSCANGAVAPLSDAADGYAGGGSGSGGGVSFRKGGGGSGRPGGYMAVAHGPPPLPPSAAAAVGPTAASAAAAAAGAGLAAGQGLGHNCCGEPWWNGAEADAEDDVIVHKYCTTCHIWRPARGHHCKECGYCMDHFDHHCGTMGNCVARLNHRFFASFMVLAKVESALAFGGCAWRLKRLHFPSSACWSHADTYVLLVLAAVAVYHVLMLGFGTAHLCLITLDVTTKDCINEGGQLRRNPPCWPGGTRSPRRLLRAWAAAWGGPVRLRPDPWDLMKGPAWKEQRGGDAEGAEATGAGSGVGVGVGMGGLAGVPAGQWAAGPGDGVGMGAAAAAGGGGHGVAPAVGAGVGGTTGFAAV</sequence>
<evidence type="ECO:0000256" key="4">
    <source>
        <dbReference type="ARBA" id="ARBA00022692"/>
    </source>
</evidence>
<dbReference type="EMBL" id="JAEHOE010000042">
    <property type="protein sequence ID" value="KAG2492779.1"/>
    <property type="molecule type" value="Genomic_DNA"/>
</dbReference>
<gene>
    <name evidence="14" type="ORF">HYH03_008941</name>
</gene>
<dbReference type="InterPro" id="IPR039859">
    <property type="entry name" value="PFA4/ZDH16/20/ERF2-like"/>
</dbReference>
<reference evidence="14" key="1">
    <citation type="journal article" date="2020" name="bioRxiv">
        <title>Comparative genomics of Chlamydomonas.</title>
        <authorList>
            <person name="Craig R.J."/>
            <person name="Hasan A.R."/>
            <person name="Ness R.W."/>
            <person name="Keightley P.D."/>
        </authorList>
    </citation>
    <scope>NUCLEOTIDE SEQUENCE</scope>
    <source>
        <strain evidence="14">CCAP 11/70</strain>
    </source>
</reference>
<proteinExistence type="inferred from homology"/>
<evidence type="ECO:0000256" key="3">
    <source>
        <dbReference type="ARBA" id="ARBA00022679"/>
    </source>
</evidence>
<evidence type="ECO:0000256" key="8">
    <source>
        <dbReference type="ARBA" id="ARBA00023288"/>
    </source>
</evidence>
<keyword evidence="5 11" id="KW-1133">Transmembrane helix</keyword>
<dbReference type="GO" id="GO:0006612">
    <property type="term" value="P:protein targeting to membrane"/>
    <property type="evidence" value="ECO:0007669"/>
    <property type="project" value="TreeGrafter"/>
</dbReference>
<evidence type="ECO:0000259" key="13">
    <source>
        <dbReference type="Pfam" id="PF01529"/>
    </source>
</evidence>
<evidence type="ECO:0000256" key="7">
    <source>
        <dbReference type="ARBA" id="ARBA00023139"/>
    </source>
</evidence>
<dbReference type="Pfam" id="PF01529">
    <property type="entry name" value="DHHC"/>
    <property type="match status" value="1"/>
</dbReference>
<comment type="domain">
    <text evidence="11">The DHHC domain is required for palmitoyltransferase activity.</text>
</comment>